<dbReference type="Proteomes" id="UP000051497">
    <property type="component" value="Unassembled WGS sequence"/>
</dbReference>
<sequence>MNSISDTIRIANQAIENALTTTGTRKIAATNQSRIIEKQKHSSHDSSENKDMNESEENDAQATDDTSIKHIDLRI</sequence>
<organism evidence="2">
    <name type="scientific">Candidatus Berkiella aquae</name>
    <dbReference type="NCBI Taxonomy" id="295108"/>
    <lineage>
        <taxon>Bacteria</taxon>
        <taxon>Pseudomonadati</taxon>
        <taxon>Pseudomonadota</taxon>
        <taxon>Gammaproteobacteria</taxon>
        <taxon>Candidatus Berkiellales</taxon>
        <taxon>Candidatus Berkiellaceae</taxon>
        <taxon>Candidatus Berkiella</taxon>
    </lineage>
</organism>
<dbReference type="AlphaFoldDB" id="A0A0Q9YFQ7"/>
<reference evidence="2" key="1">
    <citation type="submission" date="2015-09" db="EMBL/GenBank/DDBJ databases">
        <title>Draft Genome Sequences of Two Novel Amoeba-resistant Intranuclear Bacteria, Candidatus Berkiella cookevillensis and Candidatus Berkiella aquae.</title>
        <authorList>
            <person name="Mehari Y.T."/>
            <person name="Arivett B.A."/>
            <person name="Farone A.L."/>
            <person name="Gunderson J.H."/>
            <person name="Farone M.B."/>
        </authorList>
    </citation>
    <scope>NUCLEOTIDE SEQUENCE [LARGE SCALE GENOMIC DNA]</scope>
    <source>
        <strain evidence="2">HT99</strain>
    </source>
</reference>
<feature type="compositionally biased region" description="Basic and acidic residues" evidence="1">
    <location>
        <begin position="66"/>
        <end position="75"/>
    </location>
</feature>
<reference evidence="3" key="3">
    <citation type="submission" date="2021-06" db="EMBL/GenBank/DDBJ databases">
        <title>Genomic Description and Analysis of Intracellular Bacteria, Candidatus Berkiella cookevillensis and Candidatus Berkiella aquae.</title>
        <authorList>
            <person name="Kidane D.T."/>
            <person name="Mehari Y.T."/>
            <person name="Rice F.C."/>
            <person name="Arivett B.A."/>
            <person name="Farone A.L."/>
            <person name="Berk S.G."/>
            <person name="Farone M.B."/>
        </authorList>
    </citation>
    <scope>NUCLEOTIDE SEQUENCE</scope>
    <source>
        <strain evidence="3">HT99</strain>
    </source>
</reference>
<dbReference type="RefSeq" id="WP_075067363.1">
    <property type="nucleotide sequence ID" value="NZ_LKAJ02000001.1"/>
</dbReference>
<proteinExistence type="predicted"/>
<comment type="caution">
    <text evidence="2">The sequence shown here is derived from an EMBL/GenBank/DDBJ whole genome shotgun (WGS) entry which is preliminary data.</text>
</comment>
<dbReference type="EMBL" id="LKAJ02000001">
    <property type="protein sequence ID" value="MCS5709824.1"/>
    <property type="molecule type" value="Genomic_DNA"/>
</dbReference>
<keyword evidence="4" id="KW-1185">Reference proteome</keyword>
<name>A0A0Q9YFQ7_9GAMM</name>
<accession>A0A0Q9YFQ7</accession>
<feature type="compositionally biased region" description="Basic and acidic residues" evidence="1">
    <location>
        <begin position="35"/>
        <end position="53"/>
    </location>
</feature>
<dbReference type="STRING" id="295108.HT99x_02762"/>
<evidence type="ECO:0000256" key="1">
    <source>
        <dbReference type="SAM" id="MobiDB-lite"/>
    </source>
</evidence>
<evidence type="ECO:0000313" key="4">
    <source>
        <dbReference type="Proteomes" id="UP000051497"/>
    </source>
</evidence>
<reference evidence="3" key="2">
    <citation type="journal article" date="2016" name="Genome Announc.">
        <title>Draft Genome Sequences of Two Novel Amoeba-Resistant Intranuclear Bacteria, 'Candidatus Berkiella cookevillensis' and 'Candidatus Berkiella aquae'.</title>
        <authorList>
            <person name="Mehari Y.T."/>
            <person name="Arivett B.A."/>
            <person name="Farone A.L."/>
            <person name="Gunderson J.H."/>
            <person name="Farone M.B."/>
        </authorList>
    </citation>
    <scope>NUCLEOTIDE SEQUENCE</scope>
    <source>
        <strain evidence="3">HT99</strain>
    </source>
</reference>
<dbReference type="EMBL" id="LKAJ01000016">
    <property type="protein sequence ID" value="KRG19388.1"/>
    <property type="molecule type" value="Genomic_DNA"/>
</dbReference>
<gene>
    <name evidence="3" type="ORF">HT99x_000130</name>
    <name evidence="2" type="ORF">HT99x_02762</name>
</gene>
<feature type="region of interest" description="Disordered" evidence="1">
    <location>
        <begin position="30"/>
        <end position="75"/>
    </location>
</feature>
<evidence type="ECO:0000313" key="2">
    <source>
        <dbReference type="EMBL" id="KRG19388.1"/>
    </source>
</evidence>
<protein>
    <submittedName>
        <fullName evidence="2">Uncharacterized protein</fullName>
    </submittedName>
</protein>
<evidence type="ECO:0000313" key="3">
    <source>
        <dbReference type="EMBL" id="MCS5709824.1"/>
    </source>
</evidence>